<name>A0A1T4S1V2_9HYPH</name>
<dbReference type="STRING" id="1365950.SAMN05428963_108184"/>
<keyword evidence="2" id="KW-1185">Reference proteome</keyword>
<dbReference type="AlphaFoldDB" id="A0A1T4S1V2"/>
<dbReference type="RefSeq" id="WP_131829920.1">
    <property type="nucleotide sequence ID" value="NZ_FUXL01000008.1"/>
</dbReference>
<proteinExistence type="predicted"/>
<dbReference type="Proteomes" id="UP000190135">
    <property type="component" value="Unassembled WGS sequence"/>
</dbReference>
<evidence type="ECO:0000313" key="2">
    <source>
        <dbReference type="Proteomes" id="UP000190135"/>
    </source>
</evidence>
<sequence length="106" mass="11240">MADAIYAAHLCGFKPVSHSTIPTPPVTMDDSVDRVAVTREADIAATAASILAALPEDGSRMTLDEVAQSFSLDAPVLSAMMLLVDRGLIAADCTLPFSRDLPLRRL</sequence>
<gene>
    <name evidence="1" type="ORF">SAMN05428963_108184</name>
</gene>
<dbReference type="EMBL" id="FUXL01000008">
    <property type="protein sequence ID" value="SKA22213.1"/>
    <property type="molecule type" value="Genomic_DNA"/>
</dbReference>
<evidence type="ECO:0008006" key="3">
    <source>
        <dbReference type="Google" id="ProtNLM"/>
    </source>
</evidence>
<protein>
    <recommendedName>
        <fullName evidence="3">DprA winged helix domain-containing protein</fullName>
    </recommendedName>
</protein>
<reference evidence="1 2" key="1">
    <citation type="submission" date="2017-02" db="EMBL/GenBank/DDBJ databases">
        <authorList>
            <person name="Peterson S.W."/>
        </authorList>
    </citation>
    <scope>NUCLEOTIDE SEQUENCE [LARGE SCALE GENOMIC DNA]</scope>
    <source>
        <strain evidence="1 2">USBA 369</strain>
    </source>
</reference>
<evidence type="ECO:0000313" key="1">
    <source>
        <dbReference type="EMBL" id="SKA22213.1"/>
    </source>
</evidence>
<organism evidence="1 2">
    <name type="scientific">Consotaella salsifontis</name>
    <dbReference type="NCBI Taxonomy" id="1365950"/>
    <lineage>
        <taxon>Bacteria</taxon>
        <taxon>Pseudomonadati</taxon>
        <taxon>Pseudomonadota</taxon>
        <taxon>Alphaproteobacteria</taxon>
        <taxon>Hyphomicrobiales</taxon>
        <taxon>Aurantimonadaceae</taxon>
        <taxon>Consotaella</taxon>
    </lineage>
</organism>
<accession>A0A1T4S1V2</accession>